<reference evidence="4" key="1">
    <citation type="journal article" date="2017" name="Nat. Ecol. Evol.">
        <title>Genome expansion and lineage-specific genetic innovations in the forest pathogenic fungi Armillaria.</title>
        <authorList>
            <person name="Sipos G."/>
            <person name="Prasanna A.N."/>
            <person name="Walter M.C."/>
            <person name="O'Connor E."/>
            <person name="Balint B."/>
            <person name="Krizsan K."/>
            <person name="Kiss B."/>
            <person name="Hess J."/>
            <person name="Varga T."/>
            <person name="Slot J."/>
            <person name="Riley R."/>
            <person name="Boka B."/>
            <person name="Rigling D."/>
            <person name="Barry K."/>
            <person name="Lee J."/>
            <person name="Mihaltcheva S."/>
            <person name="LaButti K."/>
            <person name="Lipzen A."/>
            <person name="Waldron R."/>
            <person name="Moloney N.M."/>
            <person name="Sperisen C."/>
            <person name="Kredics L."/>
            <person name="Vagvoelgyi C."/>
            <person name="Patrignani A."/>
            <person name="Fitzpatrick D."/>
            <person name="Nagy I."/>
            <person name="Doyle S."/>
            <person name="Anderson J.B."/>
            <person name="Grigoriev I.V."/>
            <person name="Gueldener U."/>
            <person name="Muensterkoetter M."/>
            <person name="Nagy L.G."/>
        </authorList>
    </citation>
    <scope>NUCLEOTIDE SEQUENCE [LARGE SCALE GENOMIC DNA]</scope>
    <source>
        <strain evidence="4">C18/9</strain>
    </source>
</reference>
<accession>A0A284RVU3</accession>
<dbReference type="PANTHER" id="PTHR48104:SF30">
    <property type="entry name" value="METACASPASE-1"/>
    <property type="match status" value="1"/>
</dbReference>
<dbReference type="STRING" id="47428.A0A284RVU3"/>
<keyword evidence="4" id="KW-1185">Reference proteome</keyword>
<dbReference type="Pfam" id="PF00656">
    <property type="entry name" value="Peptidase_C14"/>
    <property type="match status" value="1"/>
</dbReference>
<dbReference type="InterPro" id="IPR050452">
    <property type="entry name" value="Metacaspase"/>
</dbReference>
<protein>
    <recommendedName>
        <fullName evidence="2">Peptidase C14 caspase domain-containing protein</fullName>
    </recommendedName>
</protein>
<gene>
    <name evidence="3" type="ORF">ARMOST_16315</name>
</gene>
<dbReference type="PANTHER" id="PTHR48104">
    <property type="entry name" value="METACASPASE-4"/>
    <property type="match status" value="1"/>
</dbReference>
<comment type="similarity">
    <text evidence="1">Belongs to the peptidase C14B family.</text>
</comment>
<dbReference type="AlphaFoldDB" id="A0A284RVU3"/>
<feature type="domain" description="Peptidase C14 caspase" evidence="2">
    <location>
        <begin position="103"/>
        <end position="373"/>
    </location>
</feature>
<dbReference type="GO" id="GO:0005737">
    <property type="term" value="C:cytoplasm"/>
    <property type="evidence" value="ECO:0007669"/>
    <property type="project" value="TreeGrafter"/>
</dbReference>
<name>A0A284RVU3_ARMOS</name>
<dbReference type="GO" id="GO:0004197">
    <property type="term" value="F:cysteine-type endopeptidase activity"/>
    <property type="evidence" value="ECO:0007669"/>
    <property type="project" value="InterPro"/>
</dbReference>
<evidence type="ECO:0000256" key="1">
    <source>
        <dbReference type="ARBA" id="ARBA00009005"/>
    </source>
</evidence>
<dbReference type="InterPro" id="IPR011600">
    <property type="entry name" value="Pept_C14_caspase"/>
</dbReference>
<evidence type="ECO:0000313" key="4">
    <source>
        <dbReference type="Proteomes" id="UP000219338"/>
    </source>
</evidence>
<dbReference type="Gene3D" id="3.40.50.1460">
    <property type="match status" value="1"/>
</dbReference>
<dbReference type="Proteomes" id="UP000219338">
    <property type="component" value="Unassembled WGS sequence"/>
</dbReference>
<evidence type="ECO:0000259" key="2">
    <source>
        <dbReference type="Pfam" id="PF00656"/>
    </source>
</evidence>
<dbReference type="GO" id="GO:0006508">
    <property type="term" value="P:proteolysis"/>
    <property type="evidence" value="ECO:0007669"/>
    <property type="project" value="InterPro"/>
</dbReference>
<organism evidence="3 4">
    <name type="scientific">Armillaria ostoyae</name>
    <name type="common">Armillaria root rot fungus</name>
    <dbReference type="NCBI Taxonomy" id="47428"/>
    <lineage>
        <taxon>Eukaryota</taxon>
        <taxon>Fungi</taxon>
        <taxon>Dikarya</taxon>
        <taxon>Basidiomycota</taxon>
        <taxon>Agaricomycotina</taxon>
        <taxon>Agaricomycetes</taxon>
        <taxon>Agaricomycetidae</taxon>
        <taxon>Agaricales</taxon>
        <taxon>Marasmiineae</taxon>
        <taxon>Physalacriaceae</taxon>
        <taxon>Armillaria</taxon>
    </lineage>
</organism>
<evidence type="ECO:0000313" key="3">
    <source>
        <dbReference type="EMBL" id="SJL12882.1"/>
    </source>
</evidence>
<dbReference type="EMBL" id="FUEG01000018">
    <property type="protein sequence ID" value="SJL12882.1"/>
    <property type="molecule type" value="Genomic_DNA"/>
</dbReference>
<dbReference type="OrthoDB" id="3223806at2759"/>
<proteinExistence type="inferred from homology"/>
<sequence>MGSSPSIEHPPAAPKVPLIDRSRLEEFENYERELATSYGMKGRVNSAEVFERAKGDMIEVEQLRSVRQPKLDNLKILRSIRELPSGPRHAFGQGSAADCSRIYAIIIGINNYDSDELKGCVADAVSINDYLTTKLRVPKERVRLLLGCRASDNYPNHSFVEPTRQNIVETLCSLASNTNIQHGDRIIIYYSGHGATYSCKELFPDGVASTGFIQAICSSDRQPFDAPPPTQPHDISGREINVILREVARSKGHHITLIMDCCFSGGGGRALQQEVHIRATAARAANSSLLEMLREGHDNLQRVFPTYHQNSASASIMDPHWRPDTSSYVLLAACQDYQRALEVNISKGEPGEGMPVEPEYRGVFTANIVDSLSSGLLDKGITFVHFVDSLPQWSRQTPLAAGDHKIEPLFFL</sequence>